<dbReference type="KEGG" id="cthi:THC_1001"/>
<sequence length="298" mass="32489">MKGERFCIIGKYQFKTPFFLASGTWGLGDTLLNYLNPGEIRSAVGALITKGLSLEPMEGNPPPRLFETPCGLINSIGLENPGLKVFLKKYYPQLKALQTPIIFNLHGKSLEEFFEMAEILSEIEAEGIELNISCPNVKEGGIAFSQKPDVVFELVKGVRERFKGLLIVKLSPVGPVFEVAKACEEALSDALTVANTYPALGVYSYEPFQVIKGGLSGPAIKPLTLRLVFELSKIVKIPLIASGGILSGKDAFEYFLCGARAFQIGTANLIDPKAPIKICQEFKELVEKYGGLPDKNPT</sequence>
<feature type="binding site" evidence="11">
    <location>
        <begin position="74"/>
        <end position="78"/>
    </location>
    <ligand>
        <name>substrate</name>
    </ligand>
</feature>
<dbReference type="PANTHER" id="PTHR48109">
    <property type="entry name" value="DIHYDROOROTATE DEHYDROGENASE (QUINONE), MITOCHONDRIAL-RELATED"/>
    <property type="match status" value="1"/>
</dbReference>
<feature type="domain" description="Dihydroorotate dehydrogenase catalytic" evidence="12">
    <location>
        <begin position="12"/>
        <end position="285"/>
    </location>
</feature>
<feature type="binding site" evidence="11">
    <location>
        <position position="169"/>
    </location>
    <ligand>
        <name>FMN</name>
        <dbReference type="ChEBI" id="CHEBI:58210"/>
    </ligand>
</feature>
<evidence type="ECO:0000256" key="10">
    <source>
        <dbReference type="ARBA" id="ARBA00023027"/>
    </source>
</evidence>
<evidence type="ECO:0000256" key="3">
    <source>
        <dbReference type="ARBA" id="ARBA00008008"/>
    </source>
</evidence>
<organism evidence="13 14">
    <name type="scientific">Caldimicrobium thiodismutans</name>
    <dbReference type="NCBI Taxonomy" id="1653476"/>
    <lineage>
        <taxon>Bacteria</taxon>
        <taxon>Pseudomonadati</taxon>
        <taxon>Thermodesulfobacteriota</taxon>
        <taxon>Thermodesulfobacteria</taxon>
        <taxon>Thermodesulfobacteriales</taxon>
        <taxon>Thermodesulfobacteriaceae</taxon>
        <taxon>Caldimicrobium</taxon>
    </lineage>
</organism>
<dbReference type="AlphaFoldDB" id="A0A0U5B024"/>
<dbReference type="InterPro" id="IPR012135">
    <property type="entry name" value="Dihydroorotate_DH_1_2"/>
</dbReference>
<dbReference type="PATRIC" id="fig|1653476.3.peg.1046"/>
<evidence type="ECO:0000256" key="7">
    <source>
        <dbReference type="ARBA" id="ARBA00022643"/>
    </source>
</evidence>
<evidence type="ECO:0000313" key="14">
    <source>
        <dbReference type="Proteomes" id="UP000068196"/>
    </source>
</evidence>
<dbReference type="NCBIfam" id="NF005574">
    <property type="entry name" value="PRK07259.1"/>
    <property type="match status" value="1"/>
</dbReference>
<dbReference type="RefSeq" id="WP_231938327.1">
    <property type="nucleotide sequence ID" value="NZ_AP014945.1"/>
</dbReference>
<dbReference type="EMBL" id="AP014945">
    <property type="protein sequence ID" value="BAU23385.1"/>
    <property type="molecule type" value="Genomic_DNA"/>
</dbReference>
<dbReference type="PANTHER" id="PTHR48109:SF1">
    <property type="entry name" value="DIHYDROOROTATE DEHYDROGENASE (FUMARATE)"/>
    <property type="match status" value="1"/>
</dbReference>
<feature type="binding site" evidence="11">
    <location>
        <position position="217"/>
    </location>
    <ligand>
        <name>FMN</name>
        <dbReference type="ChEBI" id="CHEBI:58210"/>
    </ligand>
</feature>
<protein>
    <recommendedName>
        <fullName evidence="11">Dihydroorotate dehydrogenase</fullName>
        <shortName evidence="11">DHOD</shortName>
        <shortName evidence="11">DHODase</shortName>
        <shortName evidence="11">DHOdehase</shortName>
        <ecNumber evidence="11">1.3.-.-</ecNumber>
    </recommendedName>
</protein>
<evidence type="ECO:0000256" key="5">
    <source>
        <dbReference type="ARBA" id="ARBA00022490"/>
    </source>
</evidence>
<evidence type="ECO:0000313" key="13">
    <source>
        <dbReference type="EMBL" id="BAU23385.1"/>
    </source>
</evidence>
<dbReference type="EC" id="1.3.-.-" evidence="11"/>
<evidence type="ECO:0000256" key="6">
    <source>
        <dbReference type="ARBA" id="ARBA00022630"/>
    </source>
</evidence>
<dbReference type="HAMAP" id="MF_00224">
    <property type="entry name" value="DHO_dh_type1"/>
    <property type="match status" value="1"/>
</dbReference>
<feature type="binding site" evidence="11">
    <location>
        <position position="104"/>
    </location>
    <ligand>
        <name>FMN</name>
        <dbReference type="ChEBI" id="CHEBI:58210"/>
    </ligand>
</feature>
<keyword evidence="9 11" id="KW-0560">Oxidoreductase</keyword>
<keyword evidence="8 11" id="KW-0665">Pyrimidine biosynthesis</keyword>
<accession>A0A0U5B024</accession>
<comment type="similarity">
    <text evidence="3 11">Belongs to the dihydroorotate dehydrogenase family. Type 1 subfamily.</text>
</comment>
<dbReference type="SUPFAM" id="SSF51395">
    <property type="entry name" value="FMN-linked oxidoreductases"/>
    <property type="match status" value="1"/>
</dbReference>
<comment type="subunit">
    <text evidence="4">Heterotetramer of 2 PyrK and 2 PyrD type B subunits.</text>
</comment>
<feature type="binding site" evidence="11">
    <location>
        <position position="131"/>
    </location>
    <ligand>
        <name>substrate</name>
    </ligand>
</feature>
<comment type="caution">
    <text evidence="11">Lacks conserved residue(s) required for the propagation of feature annotation.</text>
</comment>
<dbReference type="UniPathway" id="UPA00070"/>
<feature type="active site" description="Nucleophile" evidence="11">
    <location>
        <position position="134"/>
    </location>
</feature>
<name>A0A0U5B024_9BACT</name>
<dbReference type="PIRSF" id="PIRSF000164">
    <property type="entry name" value="DHO_oxidase"/>
    <property type="match status" value="1"/>
</dbReference>
<comment type="subcellular location">
    <subcellularLocation>
        <location evidence="1 11">Cytoplasm</location>
    </subcellularLocation>
</comment>
<keyword evidence="10" id="KW-0520">NAD</keyword>
<evidence type="ECO:0000259" key="12">
    <source>
        <dbReference type="Pfam" id="PF01180"/>
    </source>
</evidence>
<keyword evidence="5 11" id="KW-0963">Cytoplasm</keyword>
<dbReference type="InterPro" id="IPR005720">
    <property type="entry name" value="Dihydroorotate_DH_cat"/>
</dbReference>
<reference evidence="13 14" key="1">
    <citation type="journal article" date="2016" name="Int. J. Syst. Evol. Microbiol.">
        <title>Caldimicrobium thiodismutans sp. nov., a sulfur-disproportionating bacterium isolated from a hot spring, and emended description of the genus Caldimicrobium.</title>
        <authorList>
            <person name="Kojima H."/>
            <person name="Umezawa K."/>
            <person name="Fukui M."/>
        </authorList>
    </citation>
    <scope>NUCLEOTIDE SEQUENCE [LARGE SCALE GENOMIC DNA]</scope>
    <source>
        <strain evidence="13 14">TF1</strain>
    </source>
</reference>
<dbReference type="PROSITE" id="PS00912">
    <property type="entry name" value="DHODEHASE_2"/>
    <property type="match status" value="1"/>
</dbReference>
<feature type="binding site" evidence="11">
    <location>
        <position position="131"/>
    </location>
    <ligand>
        <name>FMN</name>
        <dbReference type="ChEBI" id="CHEBI:58210"/>
    </ligand>
</feature>
<dbReference type="Gene3D" id="3.20.20.70">
    <property type="entry name" value="Aldolase class I"/>
    <property type="match status" value="1"/>
</dbReference>
<feature type="binding site" evidence="11">
    <location>
        <begin position="243"/>
        <end position="244"/>
    </location>
    <ligand>
        <name>FMN</name>
        <dbReference type="ChEBI" id="CHEBI:58210"/>
    </ligand>
</feature>
<feature type="binding site" evidence="11">
    <location>
        <begin position="265"/>
        <end position="266"/>
    </location>
    <ligand>
        <name>FMN</name>
        <dbReference type="ChEBI" id="CHEBI:58210"/>
    </ligand>
</feature>
<dbReference type="Pfam" id="PF01180">
    <property type="entry name" value="DHO_dh"/>
    <property type="match status" value="1"/>
</dbReference>
<evidence type="ECO:0000256" key="9">
    <source>
        <dbReference type="ARBA" id="ARBA00023002"/>
    </source>
</evidence>
<evidence type="ECO:0000256" key="2">
    <source>
        <dbReference type="ARBA" id="ARBA00004725"/>
    </source>
</evidence>
<feature type="binding site" evidence="11">
    <location>
        <position position="22"/>
    </location>
    <ligand>
        <name>FMN</name>
        <dbReference type="ChEBI" id="CHEBI:58210"/>
    </ligand>
</feature>
<dbReference type="GO" id="GO:0005737">
    <property type="term" value="C:cytoplasm"/>
    <property type="evidence" value="ECO:0007669"/>
    <property type="project" value="UniProtKB-SubCell"/>
</dbReference>
<reference evidence="14" key="2">
    <citation type="journal article" date="2016" name="Int. J. Syst. Evol. Microbiol.">
        <title>Caldimicrobium thiodismutans sp. nov., a sulfur-disproportionating bacterium isolated from a hot spring.</title>
        <authorList>
            <person name="Kojima H."/>
            <person name="Umezawa K."/>
            <person name="Fukui M."/>
        </authorList>
    </citation>
    <scope>NUCLEOTIDE SEQUENCE [LARGE SCALE GENOMIC DNA]</scope>
    <source>
        <strain evidence="14">TF1</strain>
    </source>
</reference>
<keyword evidence="7 11" id="KW-0288">FMN</keyword>
<feature type="binding site" evidence="11">
    <location>
        <begin position="50"/>
        <end position="51"/>
    </location>
    <ligand>
        <name>FMN</name>
        <dbReference type="ChEBI" id="CHEBI:58210"/>
    </ligand>
</feature>
<comment type="catalytic activity">
    <reaction evidence="11">
        <text>(S)-dihydroorotate + A = orotate + AH2</text>
        <dbReference type="Rhea" id="RHEA:18073"/>
        <dbReference type="ChEBI" id="CHEBI:13193"/>
        <dbReference type="ChEBI" id="CHEBI:17499"/>
        <dbReference type="ChEBI" id="CHEBI:30839"/>
        <dbReference type="ChEBI" id="CHEBI:30864"/>
    </reaction>
</comment>
<dbReference type="GO" id="GO:0004152">
    <property type="term" value="F:dihydroorotate dehydrogenase activity"/>
    <property type="evidence" value="ECO:0007669"/>
    <property type="project" value="UniProtKB-UniRule"/>
</dbReference>
<dbReference type="STRING" id="1653476.THC_1001"/>
<proteinExistence type="inferred from homology"/>
<comment type="function">
    <text evidence="11">Catalyzes the conversion of dihydroorotate to orotate.</text>
</comment>
<evidence type="ECO:0000256" key="4">
    <source>
        <dbReference type="ARBA" id="ARBA00011669"/>
    </source>
</evidence>
<dbReference type="GO" id="GO:0006207">
    <property type="term" value="P:'de novo' pyrimidine nucleobase biosynthetic process"/>
    <property type="evidence" value="ECO:0007669"/>
    <property type="project" value="InterPro"/>
</dbReference>
<feature type="binding site" evidence="11">
    <location>
        <position position="50"/>
    </location>
    <ligand>
        <name>substrate</name>
    </ligand>
</feature>
<dbReference type="GO" id="GO:0044205">
    <property type="term" value="P:'de novo' UMP biosynthetic process"/>
    <property type="evidence" value="ECO:0007669"/>
    <property type="project" value="UniProtKB-UniRule"/>
</dbReference>
<feature type="binding site" evidence="11">
    <location>
        <begin position="195"/>
        <end position="196"/>
    </location>
    <ligand>
        <name>substrate</name>
    </ligand>
</feature>
<evidence type="ECO:0000256" key="8">
    <source>
        <dbReference type="ARBA" id="ARBA00022975"/>
    </source>
</evidence>
<evidence type="ECO:0000256" key="1">
    <source>
        <dbReference type="ARBA" id="ARBA00004496"/>
    </source>
</evidence>
<evidence type="ECO:0000256" key="11">
    <source>
        <dbReference type="HAMAP-Rule" id="MF_00224"/>
    </source>
</evidence>
<dbReference type="InterPro" id="IPR050074">
    <property type="entry name" value="DHO_dehydrogenase"/>
</dbReference>
<gene>
    <name evidence="11" type="primary">pyrD</name>
    <name evidence="13" type="ORF">THC_1001</name>
</gene>
<keyword evidence="14" id="KW-1185">Reference proteome</keyword>
<comment type="pathway">
    <text evidence="2 11">Pyrimidine metabolism; UMP biosynthesis via de novo pathway.</text>
</comment>
<dbReference type="InterPro" id="IPR001295">
    <property type="entry name" value="Dihydroorotate_DH_CS"/>
</dbReference>
<keyword evidence="6 11" id="KW-0285">Flavoprotein</keyword>
<dbReference type="InterPro" id="IPR013785">
    <property type="entry name" value="Aldolase_TIM"/>
</dbReference>
<dbReference type="Proteomes" id="UP000068196">
    <property type="component" value="Chromosome"/>
</dbReference>
<dbReference type="InterPro" id="IPR024920">
    <property type="entry name" value="Dihydroorotate_DH_1"/>
</dbReference>
<comment type="cofactor">
    <cofactor evidence="11">
        <name>FMN</name>
        <dbReference type="ChEBI" id="CHEBI:58210"/>
    </cofactor>
    <text evidence="11">Binds 1 FMN per subunit.</text>
</comment>